<dbReference type="SUPFAM" id="SSF47226">
    <property type="entry name" value="Histidine-containing phosphotransfer domain, HPT domain"/>
    <property type="match status" value="1"/>
</dbReference>
<protein>
    <recommendedName>
        <fullName evidence="1">HPt domain-containing protein</fullName>
    </recommendedName>
</protein>
<feature type="domain" description="HPt" evidence="1">
    <location>
        <begin position="33"/>
        <end position="128"/>
    </location>
</feature>
<reference evidence="2" key="1">
    <citation type="submission" date="2018-06" db="EMBL/GenBank/DDBJ databases">
        <authorList>
            <person name="Zhirakovskaya E."/>
        </authorList>
    </citation>
    <scope>NUCLEOTIDE SEQUENCE</scope>
</reference>
<organism evidence="2">
    <name type="scientific">hydrothermal vent metagenome</name>
    <dbReference type="NCBI Taxonomy" id="652676"/>
    <lineage>
        <taxon>unclassified sequences</taxon>
        <taxon>metagenomes</taxon>
        <taxon>ecological metagenomes</taxon>
    </lineage>
</organism>
<dbReference type="AlphaFoldDB" id="A0A3B0ZVZ1"/>
<evidence type="ECO:0000313" key="2">
    <source>
        <dbReference type="EMBL" id="VAW85624.1"/>
    </source>
</evidence>
<dbReference type="InterPro" id="IPR008207">
    <property type="entry name" value="Sig_transdc_His_kin_Hpt_dom"/>
</dbReference>
<evidence type="ECO:0000259" key="1">
    <source>
        <dbReference type="PROSITE" id="PS50894"/>
    </source>
</evidence>
<dbReference type="GO" id="GO:0000160">
    <property type="term" value="P:phosphorelay signal transduction system"/>
    <property type="evidence" value="ECO:0007669"/>
    <property type="project" value="InterPro"/>
</dbReference>
<name>A0A3B0ZVZ1_9ZZZZ</name>
<dbReference type="InterPro" id="IPR036641">
    <property type="entry name" value="HPT_dom_sf"/>
</dbReference>
<dbReference type="Gene3D" id="1.20.120.160">
    <property type="entry name" value="HPT domain"/>
    <property type="match status" value="1"/>
</dbReference>
<dbReference type="Pfam" id="PF01627">
    <property type="entry name" value="Hpt"/>
    <property type="match status" value="1"/>
</dbReference>
<dbReference type="EMBL" id="UOFO01000076">
    <property type="protein sequence ID" value="VAW85624.1"/>
    <property type="molecule type" value="Genomic_DNA"/>
</dbReference>
<proteinExistence type="predicted"/>
<accession>A0A3B0ZVZ1</accession>
<gene>
    <name evidence="2" type="ORF">MNBD_GAMMA16-34</name>
</gene>
<dbReference type="PROSITE" id="PS50894">
    <property type="entry name" value="HPT"/>
    <property type="match status" value="1"/>
</dbReference>
<sequence length="128" mass="14148">MSSELEHCLPSDDELAVSQSINESVLQELKGIMGDDFPSLIETYLTSSLENIKNIGDAIKEKDAEALMCTAHAFKGSNANLGLEKLVLFSQSLEIMGRTGNVSKISEEVYQQMLVEYQKVTIEIKGYL</sequence>